<evidence type="ECO:0000313" key="4">
    <source>
        <dbReference type="Proteomes" id="UP000240760"/>
    </source>
</evidence>
<evidence type="ECO:0000256" key="1">
    <source>
        <dbReference type="SAM" id="MobiDB-lite"/>
    </source>
</evidence>
<keyword evidence="4" id="KW-1185">Reference proteome</keyword>
<accession>A0A2T4CFW1</accession>
<evidence type="ECO:0000313" key="3">
    <source>
        <dbReference type="EMBL" id="PTB80436.1"/>
    </source>
</evidence>
<sequence>MKTGGVGWRTQTHTRTHTGTHTTKGRGNRKEEKNKKGVSSTPRGRRRVAIGATIWGAKGDLECSALQILPWTCFGAAVCLAWFGGSLARCETVCCRTSTGCDDDWHHGRGRAAAPGEAKGKRFAKQHLETKHPQPTIANKPGGYTRLRLRRRHSGGLVTSYRPCSWLQQAVLPAPILLHVLFALCVLPFGLPNAQLSGSGSSSASPRE</sequence>
<keyword evidence="2" id="KW-0812">Transmembrane</keyword>
<gene>
    <name evidence="3" type="ORF">M440DRAFT_1126223</name>
</gene>
<evidence type="ECO:0000256" key="2">
    <source>
        <dbReference type="SAM" id="Phobius"/>
    </source>
</evidence>
<feature type="transmembrane region" description="Helical" evidence="2">
    <location>
        <begin position="170"/>
        <end position="191"/>
    </location>
</feature>
<dbReference type="AlphaFoldDB" id="A0A2T4CFW1"/>
<proteinExistence type="predicted"/>
<keyword evidence="2" id="KW-0472">Membrane</keyword>
<reference evidence="3 4" key="1">
    <citation type="submission" date="2016-07" db="EMBL/GenBank/DDBJ databases">
        <title>Multiple horizontal gene transfer events from other fungi enriched the ability of initially mycotrophic Trichoderma (Ascomycota) to feed on dead plant biomass.</title>
        <authorList>
            <consortium name="DOE Joint Genome Institute"/>
            <person name="Aerts A."/>
            <person name="Atanasova L."/>
            <person name="Chenthamara K."/>
            <person name="Zhang J."/>
            <person name="Grujic M."/>
            <person name="Henrissat B."/>
            <person name="Kuo A."/>
            <person name="Salamov A."/>
            <person name="Lipzen A."/>
            <person name="Labutti K."/>
            <person name="Barry K."/>
            <person name="Miao Y."/>
            <person name="Rahimi M.J."/>
            <person name="Shen Q."/>
            <person name="Grigoriev I.V."/>
            <person name="Kubicek C.P."/>
            <person name="Druzhinina I.S."/>
        </authorList>
    </citation>
    <scope>NUCLEOTIDE SEQUENCE [LARGE SCALE GENOMIC DNA]</scope>
    <source>
        <strain evidence="3 4">ATCC 18648</strain>
    </source>
</reference>
<dbReference type="Proteomes" id="UP000240760">
    <property type="component" value="Unassembled WGS sequence"/>
</dbReference>
<name>A0A2T4CFW1_TRILO</name>
<keyword evidence="2" id="KW-1133">Transmembrane helix</keyword>
<feature type="region of interest" description="Disordered" evidence="1">
    <location>
        <begin position="1"/>
        <end position="45"/>
    </location>
</feature>
<organism evidence="3 4">
    <name type="scientific">Trichoderma longibrachiatum ATCC 18648</name>
    <dbReference type="NCBI Taxonomy" id="983965"/>
    <lineage>
        <taxon>Eukaryota</taxon>
        <taxon>Fungi</taxon>
        <taxon>Dikarya</taxon>
        <taxon>Ascomycota</taxon>
        <taxon>Pezizomycotina</taxon>
        <taxon>Sordariomycetes</taxon>
        <taxon>Hypocreomycetidae</taxon>
        <taxon>Hypocreales</taxon>
        <taxon>Hypocreaceae</taxon>
        <taxon>Trichoderma</taxon>
    </lineage>
</organism>
<dbReference type="EMBL" id="KZ679127">
    <property type="protein sequence ID" value="PTB80436.1"/>
    <property type="molecule type" value="Genomic_DNA"/>
</dbReference>
<protein>
    <submittedName>
        <fullName evidence="3">Uncharacterized protein</fullName>
    </submittedName>
</protein>
<feature type="compositionally biased region" description="Basic residues" evidence="1">
    <location>
        <begin position="12"/>
        <end position="27"/>
    </location>
</feature>